<dbReference type="Proteomes" id="UP000255355">
    <property type="component" value="Unassembled WGS sequence"/>
</dbReference>
<sequence length="111" mass="12770">MPENLLPPEFTEFEEFAQTWCLATESERWARRMAATMPELIAFHDAFLPRLDDAITYCDKFPLEELPEDALHLLQLVYSLVMVAMAVEIFQQIKPTDSADAEIERVAEPLP</sequence>
<reference evidence="1 2" key="1">
    <citation type="submission" date="2018-07" db="EMBL/GenBank/DDBJ databases">
        <title>Genomic Encyclopedia of Type Strains, Phase IV (KMG-IV): sequencing the most valuable type-strain genomes for metagenomic binning, comparative biology and taxonomic classification.</title>
        <authorList>
            <person name="Goeker M."/>
        </authorList>
    </citation>
    <scope>NUCLEOTIDE SEQUENCE [LARGE SCALE GENOMIC DNA]</scope>
    <source>
        <strain evidence="1 2">DSM 44952</strain>
    </source>
</reference>
<comment type="caution">
    <text evidence="1">The sequence shown here is derived from an EMBL/GenBank/DDBJ whole genome shotgun (WGS) entry which is preliminary data.</text>
</comment>
<dbReference type="EMBL" id="QQAZ01000001">
    <property type="protein sequence ID" value="RDI56113.1"/>
    <property type="molecule type" value="Genomic_DNA"/>
</dbReference>
<evidence type="ECO:0008006" key="3">
    <source>
        <dbReference type="Google" id="ProtNLM"/>
    </source>
</evidence>
<dbReference type="RefSeq" id="WP_068016314.1">
    <property type="nucleotide sequence ID" value="NZ_QQAZ01000001.1"/>
</dbReference>
<protein>
    <recommendedName>
        <fullName evidence="3">Xaa-Pro dipeptidase</fullName>
    </recommendedName>
</protein>
<name>A0A370HFZ7_9NOCA</name>
<dbReference type="STRING" id="1210089.GCA_001613165_01764"/>
<gene>
    <name evidence="1" type="ORF">DFR68_101950</name>
</gene>
<proteinExistence type="predicted"/>
<evidence type="ECO:0000313" key="1">
    <source>
        <dbReference type="EMBL" id="RDI56113.1"/>
    </source>
</evidence>
<accession>A0A370HFZ7</accession>
<organism evidence="1 2">
    <name type="scientific">Nocardia mexicana</name>
    <dbReference type="NCBI Taxonomy" id="279262"/>
    <lineage>
        <taxon>Bacteria</taxon>
        <taxon>Bacillati</taxon>
        <taxon>Actinomycetota</taxon>
        <taxon>Actinomycetes</taxon>
        <taxon>Mycobacteriales</taxon>
        <taxon>Nocardiaceae</taxon>
        <taxon>Nocardia</taxon>
    </lineage>
</organism>
<evidence type="ECO:0000313" key="2">
    <source>
        <dbReference type="Proteomes" id="UP000255355"/>
    </source>
</evidence>
<dbReference type="OrthoDB" id="3481269at2"/>
<keyword evidence="2" id="KW-1185">Reference proteome</keyword>
<dbReference type="AlphaFoldDB" id="A0A370HFZ7"/>